<organism evidence="2 3">
    <name type="scientific">Cyprinus carpio</name>
    <name type="common">Common carp</name>
    <dbReference type="NCBI Taxonomy" id="7962"/>
    <lineage>
        <taxon>Eukaryota</taxon>
        <taxon>Metazoa</taxon>
        <taxon>Chordata</taxon>
        <taxon>Craniata</taxon>
        <taxon>Vertebrata</taxon>
        <taxon>Euteleostomi</taxon>
        <taxon>Actinopterygii</taxon>
        <taxon>Neopterygii</taxon>
        <taxon>Teleostei</taxon>
        <taxon>Ostariophysi</taxon>
        <taxon>Cypriniformes</taxon>
        <taxon>Cyprinidae</taxon>
        <taxon>Cyprininae</taxon>
        <taxon>Cyprinus</taxon>
    </lineage>
</organism>
<reference evidence="2" key="2">
    <citation type="submission" date="2025-09" db="UniProtKB">
        <authorList>
            <consortium name="Ensembl"/>
        </authorList>
    </citation>
    <scope>IDENTIFICATION</scope>
</reference>
<evidence type="ECO:0000259" key="1">
    <source>
        <dbReference type="Pfam" id="PF00386"/>
    </source>
</evidence>
<protein>
    <submittedName>
        <fullName evidence="2">Uncharacterized LOC109090918</fullName>
    </submittedName>
</protein>
<dbReference type="Proteomes" id="UP000694427">
    <property type="component" value="Unplaced"/>
</dbReference>
<name>A0A8C1IV25_CYPCA</name>
<evidence type="ECO:0000313" key="3">
    <source>
        <dbReference type="Proteomes" id="UP000694427"/>
    </source>
</evidence>
<dbReference type="AlphaFoldDB" id="A0A8C1IV25"/>
<dbReference type="InterPro" id="IPR021184">
    <property type="entry name" value="TNF_CS"/>
</dbReference>
<reference evidence="2" key="1">
    <citation type="submission" date="2025-08" db="UniProtKB">
        <authorList>
            <consortium name="Ensembl"/>
        </authorList>
    </citation>
    <scope>IDENTIFICATION</scope>
</reference>
<feature type="domain" description="C1q" evidence="1">
    <location>
        <begin position="121"/>
        <end position="207"/>
    </location>
</feature>
<sequence>MGVLSTCFTVNIYLGFTMRLFPFSWSLLVTEMTSASHPRFRLLIGWCCLMSSALLIMTVYLAIRTKWEKKSETSDKETNSTAISGNTDQRIGLPPGLSINDYIHLIRDSKEIWICHPCTSSSFTPKNSTVEITVSGLYFFHAQVTFLNPNKASVTLLKNKGPGTQKRILSKVKHDRSGTATMIRLVELKKGDSISLEIEPTNSISRLDSDTYWEIIFFNYK</sequence>
<accession>A0A8C1IV25</accession>
<proteinExistence type="predicted"/>
<dbReference type="InterPro" id="IPR001073">
    <property type="entry name" value="C1q_dom"/>
</dbReference>
<dbReference type="PROSITE" id="PS00251">
    <property type="entry name" value="THD_1"/>
    <property type="match status" value="1"/>
</dbReference>
<dbReference type="Pfam" id="PF00386">
    <property type="entry name" value="C1q"/>
    <property type="match status" value="1"/>
</dbReference>
<dbReference type="SUPFAM" id="SSF49842">
    <property type="entry name" value="TNF-like"/>
    <property type="match status" value="1"/>
</dbReference>
<dbReference type="InterPro" id="IPR008983">
    <property type="entry name" value="Tumour_necrosis_fac-like_dom"/>
</dbReference>
<keyword evidence="3" id="KW-1185">Reference proteome</keyword>
<dbReference type="Ensembl" id="ENSCCRT00010024839.1">
    <property type="protein sequence ID" value="ENSCCRP00010022730.1"/>
    <property type="gene ID" value="ENSCCRG00010009764.1"/>
</dbReference>
<dbReference type="Gene3D" id="2.60.120.40">
    <property type="match status" value="1"/>
</dbReference>
<evidence type="ECO:0000313" key="2">
    <source>
        <dbReference type="Ensembl" id="ENSCCRP00010022730.1"/>
    </source>
</evidence>